<reference evidence="18 19" key="1">
    <citation type="journal article" date="2018" name="PLoS Genet.">
        <title>Repeat elements organise 3D genome structure and mediate transcription in the filamentous fungus Epichloe festucae.</title>
        <authorList>
            <person name="Winter D.J."/>
            <person name="Ganley A.R.D."/>
            <person name="Young C.A."/>
            <person name="Liachko I."/>
            <person name="Schardl C.L."/>
            <person name="Dupont P.Y."/>
            <person name="Berry D."/>
            <person name="Ram A."/>
            <person name="Scott B."/>
            <person name="Cox M.P."/>
        </authorList>
    </citation>
    <scope>NUCLEOTIDE SEQUENCE [LARGE SCALE GENOMIC DNA]</scope>
    <source>
        <strain evidence="18 19">Fl1</strain>
    </source>
</reference>
<comment type="catalytic activity">
    <reaction evidence="12">
        <text>(1,4-alpha-D-galacturonosyl)n+m + H2O = (1,4-alpha-D-galacturonosyl)n + (1,4-alpha-D-galacturonosyl)m.</text>
        <dbReference type="EC" id="3.2.1.15"/>
    </reaction>
</comment>
<keyword evidence="9" id="KW-1015">Disulfide bond</keyword>
<sequence length="374" mass="39870">MFSLVLLLILSALAGTTVSAKRHAHGTTKDGTTKDGTTKDACTFTDAASAIREKGNCKVITLSNVNVPARQTLDLSRLKDNTRVIFSEETTFEYAEWAGPLISFSGNSISIEGAPGHIIDCNGKRWWDSKGTNGGKQKPKFFFANSLHNSTIKSLNVRNTPAQAFSIASVTNLSIYDVTVDDRDGDKFGGHNTDGFDISASSDVYISGAKVWNQDDCMAVNSGHNITFTNGDCDRGHGIAIGSVGGRTKNDVSNVRVLNSHVSNSENGIRIKTVYGARGSVSNVVFDTITLSDITVNGIVIRQDYKNGGPTGRPTPYVPITGLTVKNVVGTVREGGTNVLIKCAACSQWTWEDNKITGGSNTPSQSGVPLEVTL</sequence>
<dbReference type="InterPro" id="IPR012334">
    <property type="entry name" value="Pectin_lyas_fold"/>
</dbReference>
<comment type="subcellular location">
    <subcellularLocation>
        <location evidence="1">Secreted</location>
    </subcellularLocation>
</comment>
<dbReference type="PANTHER" id="PTHR31884">
    <property type="entry name" value="POLYGALACTURONASE"/>
    <property type="match status" value="1"/>
</dbReference>
<keyword evidence="6" id="KW-0677">Repeat</keyword>
<gene>
    <name evidence="18" type="ORF">C2857_004819</name>
</gene>
<evidence type="ECO:0000256" key="4">
    <source>
        <dbReference type="ARBA" id="ARBA00022525"/>
    </source>
</evidence>
<evidence type="ECO:0000313" key="19">
    <source>
        <dbReference type="Proteomes" id="UP000594364"/>
    </source>
</evidence>
<dbReference type="Pfam" id="PF00295">
    <property type="entry name" value="Glyco_hydro_28"/>
    <property type="match status" value="1"/>
</dbReference>
<organism evidence="18 19">
    <name type="scientific">Epichloe festucae (strain Fl1)</name>
    <dbReference type="NCBI Taxonomy" id="877507"/>
    <lineage>
        <taxon>Eukaryota</taxon>
        <taxon>Fungi</taxon>
        <taxon>Dikarya</taxon>
        <taxon>Ascomycota</taxon>
        <taxon>Pezizomycotina</taxon>
        <taxon>Sordariomycetes</taxon>
        <taxon>Hypocreomycetidae</taxon>
        <taxon>Hypocreales</taxon>
        <taxon>Clavicipitaceae</taxon>
        <taxon>Epichloe</taxon>
    </lineage>
</organism>
<evidence type="ECO:0000256" key="3">
    <source>
        <dbReference type="ARBA" id="ARBA00012736"/>
    </source>
</evidence>
<dbReference type="EC" id="3.2.1.15" evidence="3"/>
<dbReference type="EMBL" id="CP031388">
    <property type="protein sequence ID" value="QPH06387.1"/>
    <property type="molecule type" value="Genomic_DNA"/>
</dbReference>
<dbReference type="PROSITE" id="PS00502">
    <property type="entry name" value="POLYGALACTURONASE"/>
    <property type="match status" value="1"/>
</dbReference>
<name>A0A7S9KV31_EPIFF</name>
<evidence type="ECO:0000256" key="1">
    <source>
        <dbReference type="ARBA" id="ARBA00004613"/>
    </source>
</evidence>
<feature type="signal peptide" evidence="17">
    <location>
        <begin position="1"/>
        <end position="20"/>
    </location>
</feature>
<feature type="active site" evidence="14">
    <location>
        <position position="237"/>
    </location>
</feature>
<feature type="compositionally biased region" description="Polar residues" evidence="16">
    <location>
        <begin position="355"/>
        <end position="367"/>
    </location>
</feature>
<evidence type="ECO:0000256" key="13">
    <source>
        <dbReference type="ARBA" id="ARBA00083621"/>
    </source>
</evidence>
<keyword evidence="11" id="KW-0961">Cell wall biogenesis/degradation</keyword>
<evidence type="ECO:0000256" key="15">
    <source>
        <dbReference type="RuleBase" id="RU361169"/>
    </source>
</evidence>
<dbReference type="OrthoDB" id="1546079at2759"/>
<keyword evidence="10 15" id="KW-0326">Glycosidase</keyword>
<dbReference type="InterPro" id="IPR011050">
    <property type="entry name" value="Pectin_lyase_fold/virulence"/>
</dbReference>
<dbReference type="AlphaFoldDB" id="A0A7S9KV31"/>
<accession>A0A7S9KV31</accession>
<evidence type="ECO:0000313" key="18">
    <source>
        <dbReference type="EMBL" id="QPH06387.1"/>
    </source>
</evidence>
<keyword evidence="5 17" id="KW-0732">Signal</keyword>
<evidence type="ECO:0000256" key="16">
    <source>
        <dbReference type="SAM" id="MobiDB-lite"/>
    </source>
</evidence>
<dbReference type="GO" id="GO:0045490">
    <property type="term" value="P:pectin catabolic process"/>
    <property type="evidence" value="ECO:0007669"/>
    <property type="project" value="TreeGrafter"/>
</dbReference>
<evidence type="ECO:0000256" key="2">
    <source>
        <dbReference type="ARBA" id="ARBA00008834"/>
    </source>
</evidence>
<keyword evidence="8" id="KW-0865">Zymogen</keyword>
<keyword evidence="7 15" id="KW-0378">Hydrolase</keyword>
<dbReference type="GO" id="GO:0005576">
    <property type="term" value="C:extracellular region"/>
    <property type="evidence" value="ECO:0007669"/>
    <property type="project" value="UniProtKB-SubCell"/>
</dbReference>
<keyword evidence="19" id="KW-1185">Reference proteome</keyword>
<feature type="chain" id="PRO_5034432918" description="endo-polygalacturonase" evidence="17">
    <location>
        <begin position="21"/>
        <end position="374"/>
    </location>
</feature>
<dbReference type="InterPro" id="IPR000743">
    <property type="entry name" value="Glyco_hydro_28"/>
</dbReference>
<protein>
    <recommendedName>
        <fullName evidence="3">endo-polygalacturonase</fullName>
        <ecNumber evidence="3">3.2.1.15</ecNumber>
    </recommendedName>
    <alternativeName>
        <fullName evidence="13">Pectinase</fullName>
    </alternativeName>
</protein>
<dbReference type="SMART" id="SM00710">
    <property type="entry name" value="PbH1"/>
    <property type="match status" value="6"/>
</dbReference>
<evidence type="ECO:0000256" key="8">
    <source>
        <dbReference type="ARBA" id="ARBA00023145"/>
    </source>
</evidence>
<dbReference type="GO" id="GO:0071555">
    <property type="term" value="P:cell wall organization"/>
    <property type="evidence" value="ECO:0007669"/>
    <property type="project" value="UniProtKB-KW"/>
</dbReference>
<evidence type="ECO:0000256" key="6">
    <source>
        <dbReference type="ARBA" id="ARBA00022737"/>
    </source>
</evidence>
<feature type="region of interest" description="Disordered" evidence="16">
    <location>
        <begin position="355"/>
        <end position="374"/>
    </location>
</feature>
<evidence type="ECO:0000256" key="11">
    <source>
        <dbReference type="ARBA" id="ARBA00023316"/>
    </source>
</evidence>
<dbReference type="Gene3D" id="2.160.20.10">
    <property type="entry name" value="Single-stranded right-handed beta-helix, Pectin lyase-like"/>
    <property type="match status" value="1"/>
</dbReference>
<evidence type="ECO:0000256" key="10">
    <source>
        <dbReference type="ARBA" id="ARBA00023295"/>
    </source>
</evidence>
<evidence type="ECO:0000256" key="12">
    <source>
        <dbReference type="ARBA" id="ARBA00034074"/>
    </source>
</evidence>
<proteinExistence type="inferred from homology"/>
<dbReference type="PANTHER" id="PTHR31884:SF1">
    <property type="entry name" value="POLYGALACTURONASE"/>
    <property type="match status" value="1"/>
</dbReference>
<dbReference type="SUPFAM" id="SSF51126">
    <property type="entry name" value="Pectin lyase-like"/>
    <property type="match status" value="1"/>
</dbReference>
<comment type="similarity">
    <text evidence="2 15">Belongs to the glycosyl hydrolase 28 family.</text>
</comment>
<dbReference type="GO" id="GO:0004650">
    <property type="term" value="F:polygalacturonase activity"/>
    <property type="evidence" value="ECO:0007669"/>
    <property type="project" value="UniProtKB-EC"/>
</dbReference>
<dbReference type="FunFam" id="2.160.20.10:FF:000002">
    <property type="entry name" value="Endopolygalacturonase D"/>
    <property type="match status" value="1"/>
</dbReference>
<evidence type="ECO:0000256" key="17">
    <source>
        <dbReference type="SAM" id="SignalP"/>
    </source>
</evidence>
<dbReference type="InterPro" id="IPR050434">
    <property type="entry name" value="Glycosyl_hydrlase_28"/>
</dbReference>
<evidence type="ECO:0000256" key="9">
    <source>
        <dbReference type="ARBA" id="ARBA00023157"/>
    </source>
</evidence>
<evidence type="ECO:0000256" key="14">
    <source>
        <dbReference type="PROSITE-ProRule" id="PRU10052"/>
    </source>
</evidence>
<dbReference type="InterPro" id="IPR006626">
    <property type="entry name" value="PbH1"/>
</dbReference>
<dbReference type="Proteomes" id="UP000594364">
    <property type="component" value="Chromosome 4"/>
</dbReference>
<keyword evidence="4" id="KW-0964">Secreted</keyword>
<evidence type="ECO:0000256" key="5">
    <source>
        <dbReference type="ARBA" id="ARBA00022729"/>
    </source>
</evidence>
<evidence type="ECO:0000256" key="7">
    <source>
        <dbReference type="ARBA" id="ARBA00022801"/>
    </source>
</evidence>